<feature type="chain" id="PRO_5035206780" evidence="1">
    <location>
        <begin position="19"/>
        <end position="138"/>
    </location>
</feature>
<name>A0A8J7ISM4_9RHOB</name>
<reference evidence="2" key="1">
    <citation type="submission" date="2020-12" db="EMBL/GenBank/DDBJ databases">
        <title>Sedimentitalea sp. nov., isolated from sand in Incheon.</title>
        <authorList>
            <person name="Kim W."/>
        </authorList>
    </citation>
    <scope>NUCLEOTIDE SEQUENCE</scope>
    <source>
        <strain evidence="2">CAU 1593</strain>
    </source>
</reference>
<feature type="signal peptide" evidence="1">
    <location>
        <begin position="1"/>
        <end position="18"/>
    </location>
</feature>
<organism evidence="2 3">
    <name type="scientific">Sedimentitalea arenosa</name>
    <dbReference type="NCBI Taxonomy" id="2798803"/>
    <lineage>
        <taxon>Bacteria</taxon>
        <taxon>Pseudomonadati</taxon>
        <taxon>Pseudomonadota</taxon>
        <taxon>Alphaproteobacteria</taxon>
        <taxon>Rhodobacterales</taxon>
        <taxon>Paracoccaceae</taxon>
        <taxon>Sedimentitalea</taxon>
    </lineage>
</organism>
<accession>A0A8J7ISM4</accession>
<dbReference type="EMBL" id="JAELVR010000002">
    <property type="protein sequence ID" value="MBJ6370662.1"/>
    <property type="molecule type" value="Genomic_DNA"/>
</dbReference>
<evidence type="ECO:0000313" key="3">
    <source>
        <dbReference type="Proteomes" id="UP000619079"/>
    </source>
</evidence>
<dbReference type="AlphaFoldDB" id="A0A8J7ISM4"/>
<evidence type="ECO:0000256" key="1">
    <source>
        <dbReference type="SAM" id="SignalP"/>
    </source>
</evidence>
<keyword evidence="3" id="KW-1185">Reference proteome</keyword>
<dbReference type="Proteomes" id="UP000619079">
    <property type="component" value="Unassembled WGS sequence"/>
</dbReference>
<proteinExistence type="predicted"/>
<protein>
    <submittedName>
        <fullName evidence="2">Uncharacterized protein</fullName>
    </submittedName>
</protein>
<comment type="caution">
    <text evidence="2">The sequence shown here is derived from an EMBL/GenBank/DDBJ whole genome shotgun (WGS) entry which is preliminary data.</text>
</comment>
<sequence>MRHVFASLAIVVSTAAQAETSFYCTLTAESRFGWIPENLGMRYDETTNTATVFDNAIKTYVGKPIAADLKRRDAKSLQLDWTVDGIELSNANRKVSADYSVNFWPDTGRVTMQVYLKGFDMLPPKGSGTCKQMAWRDR</sequence>
<evidence type="ECO:0000313" key="2">
    <source>
        <dbReference type="EMBL" id="MBJ6370662.1"/>
    </source>
</evidence>
<dbReference type="RefSeq" id="WP_199023437.1">
    <property type="nucleotide sequence ID" value="NZ_JAELVR010000002.1"/>
</dbReference>
<gene>
    <name evidence="2" type="ORF">JF290_03910</name>
</gene>
<keyword evidence="1" id="KW-0732">Signal</keyword>